<evidence type="ECO:0000256" key="1">
    <source>
        <dbReference type="ARBA" id="ARBA00005594"/>
    </source>
</evidence>
<dbReference type="SUPFAM" id="SSF52374">
    <property type="entry name" value="Nucleotidylyl transferase"/>
    <property type="match status" value="1"/>
</dbReference>
<dbReference type="Gene3D" id="3.30.1360.70">
    <property type="entry name" value="Arginyl tRNA synthetase N-terminal domain"/>
    <property type="match status" value="1"/>
</dbReference>
<dbReference type="Pfam" id="PF03485">
    <property type="entry name" value="Arg_tRNA_synt_N"/>
    <property type="match status" value="1"/>
</dbReference>
<evidence type="ECO:0000256" key="2">
    <source>
        <dbReference type="ARBA" id="ARBA00022598"/>
    </source>
</evidence>
<keyword evidence="6 8" id="KW-0030">Aminoacyl-tRNA synthetase</keyword>
<protein>
    <recommendedName>
        <fullName evidence="8">Arginine--tRNA ligase</fullName>
        <ecNumber evidence="8">6.1.1.19</ecNumber>
    </recommendedName>
    <alternativeName>
        <fullName evidence="8">Arginyl-tRNA synthetase</fullName>
        <shortName evidence="8">ArgRS</shortName>
    </alternativeName>
</protein>
<dbReference type="GO" id="GO:0004814">
    <property type="term" value="F:arginine-tRNA ligase activity"/>
    <property type="evidence" value="ECO:0007669"/>
    <property type="project" value="UniProtKB-UniRule"/>
</dbReference>
<comment type="caution">
    <text evidence="12">The sequence shown here is derived from an EMBL/GenBank/DDBJ whole genome shotgun (WGS) entry which is preliminary data.</text>
</comment>
<dbReference type="GO" id="GO:0006420">
    <property type="term" value="P:arginyl-tRNA aminoacylation"/>
    <property type="evidence" value="ECO:0007669"/>
    <property type="project" value="UniProtKB-UniRule"/>
</dbReference>
<keyword evidence="2 8" id="KW-0436">Ligase</keyword>
<dbReference type="Proteomes" id="UP000564644">
    <property type="component" value="Unassembled WGS sequence"/>
</dbReference>
<dbReference type="SMART" id="SM01016">
    <property type="entry name" value="Arg_tRNA_synt_N"/>
    <property type="match status" value="1"/>
</dbReference>
<gene>
    <name evidence="8 12" type="primary">argS</name>
    <name evidence="12" type="ORF">H7C18_22870</name>
</gene>
<dbReference type="GO" id="GO:0005737">
    <property type="term" value="C:cytoplasm"/>
    <property type="evidence" value="ECO:0007669"/>
    <property type="project" value="UniProtKB-SubCell"/>
</dbReference>
<dbReference type="Pfam" id="PF05746">
    <property type="entry name" value="DALR_1"/>
    <property type="match status" value="1"/>
</dbReference>
<evidence type="ECO:0000256" key="6">
    <source>
        <dbReference type="ARBA" id="ARBA00023146"/>
    </source>
</evidence>
<dbReference type="PANTHER" id="PTHR11956:SF5">
    <property type="entry name" value="ARGININE--TRNA LIGASE, CYTOPLASMIC"/>
    <property type="match status" value="1"/>
</dbReference>
<dbReference type="Gene3D" id="1.10.730.10">
    <property type="entry name" value="Isoleucyl-tRNA Synthetase, Domain 1"/>
    <property type="match status" value="1"/>
</dbReference>
<dbReference type="SUPFAM" id="SSF47323">
    <property type="entry name" value="Anticodon-binding domain of a subclass of class I aminoacyl-tRNA synthetases"/>
    <property type="match status" value="1"/>
</dbReference>
<evidence type="ECO:0000259" key="10">
    <source>
        <dbReference type="SMART" id="SM00836"/>
    </source>
</evidence>
<dbReference type="SUPFAM" id="SSF55190">
    <property type="entry name" value="Arginyl-tRNA synthetase (ArgRS), N-terminal 'additional' domain"/>
    <property type="match status" value="1"/>
</dbReference>
<evidence type="ECO:0000256" key="5">
    <source>
        <dbReference type="ARBA" id="ARBA00022917"/>
    </source>
</evidence>
<comment type="subunit">
    <text evidence="8">Monomer.</text>
</comment>
<dbReference type="InterPro" id="IPR005148">
    <property type="entry name" value="Arg-tRNA-synth_N"/>
</dbReference>
<dbReference type="InterPro" id="IPR009080">
    <property type="entry name" value="tRNAsynth_Ia_anticodon-bd"/>
</dbReference>
<dbReference type="CDD" id="cd07956">
    <property type="entry name" value="Anticodon_Ia_Arg"/>
    <property type="match status" value="1"/>
</dbReference>
<evidence type="ECO:0000259" key="11">
    <source>
        <dbReference type="SMART" id="SM01016"/>
    </source>
</evidence>
<comment type="subcellular location">
    <subcellularLocation>
        <location evidence="8">Cytoplasm</location>
    </subcellularLocation>
</comment>
<dbReference type="InterPro" id="IPR014729">
    <property type="entry name" value="Rossmann-like_a/b/a_fold"/>
</dbReference>
<organism evidence="12 13">
    <name type="scientific">Cohnella zeiphila</name>
    <dbReference type="NCBI Taxonomy" id="2761120"/>
    <lineage>
        <taxon>Bacteria</taxon>
        <taxon>Bacillati</taxon>
        <taxon>Bacillota</taxon>
        <taxon>Bacilli</taxon>
        <taxon>Bacillales</taxon>
        <taxon>Paenibacillaceae</taxon>
        <taxon>Cohnella</taxon>
    </lineage>
</organism>
<evidence type="ECO:0000256" key="3">
    <source>
        <dbReference type="ARBA" id="ARBA00022741"/>
    </source>
</evidence>
<dbReference type="RefSeq" id="WP_185131436.1">
    <property type="nucleotide sequence ID" value="NZ_JACJVO010000031.1"/>
</dbReference>
<dbReference type="InterPro" id="IPR001278">
    <property type="entry name" value="Arg-tRNA-ligase"/>
</dbReference>
<evidence type="ECO:0000313" key="12">
    <source>
        <dbReference type="EMBL" id="MBB6733770.1"/>
    </source>
</evidence>
<keyword evidence="5 8" id="KW-0648">Protein biosynthesis</keyword>
<feature type="short sequence motif" description="'HIGH' region" evidence="8">
    <location>
        <begin position="119"/>
        <end position="129"/>
    </location>
</feature>
<dbReference type="NCBIfam" id="TIGR00456">
    <property type="entry name" value="argS"/>
    <property type="match status" value="1"/>
</dbReference>
<name>A0A7X0SRU4_9BACL</name>
<keyword evidence="13" id="KW-1185">Reference proteome</keyword>
<evidence type="ECO:0000256" key="4">
    <source>
        <dbReference type="ARBA" id="ARBA00022840"/>
    </source>
</evidence>
<dbReference type="GO" id="GO:0005524">
    <property type="term" value="F:ATP binding"/>
    <property type="evidence" value="ECO:0007669"/>
    <property type="project" value="UniProtKB-UniRule"/>
</dbReference>
<feature type="domain" description="DALR anticodon binding" evidence="10">
    <location>
        <begin position="447"/>
        <end position="567"/>
    </location>
</feature>
<dbReference type="InterPro" id="IPR035684">
    <property type="entry name" value="ArgRS_core"/>
</dbReference>
<accession>A0A7X0SRU4</accession>
<keyword evidence="8" id="KW-0963">Cytoplasm</keyword>
<evidence type="ECO:0000256" key="9">
    <source>
        <dbReference type="RuleBase" id="RU363038"/>
    </source>
</evidence>
<evidence type="ECO:0000256" key="7">
    <source>
        <dbReference type="ARBA" id="ARBA00049339"/>
    </source>
</evidence>
<reference evidence="12 13" key="1">
    <citation type="submission" date="2020-08" db="EMBL/GenBank/DDBJ databases">
        <title>Cohnella phylogeny.</title>
        <authorList>
            <person name="Dunlap C."/>
        </authorList>
    </citation>
    <scope>NUCLEOTIDE SEQUENCE [LARGE SCALE GENOMIC DNA]</scope>
    <source>
        <strain evidence="12 13">CBP 2801</strain>
    </source>
</reference>
<dbReference type="Gene3D" id="3.40.50.620">
    <property type="entry name" value="HUPs"/>
    <property type="match status" value="1"/>
</dbReference>
<dbReference type="InterPro" id="IPR008909">
    <property type="entry name" value="DALR_anticod-bd"/>
</dbReference>
<dbReference type="AlphaFoldDB" id="A0A7X0SRU4"/>
<dbReference type="HAMAP" id="MF_00123">
    <property type="entry name" value="Arg_tRNA_synth"/>
    <property type="match status" value="1"/>
</dbReference>
<keyword evidence="4 8" id="KW-0067">ATP-binding</keyword>
<evidence type="ECO:0000313" key="13">
    <source>
        <dbReference type="Proteomes" id="UP000564644"/>
    </source>
</evidence>
<dbReference type="PRINTS" id="PR01038">
    <property type="entry name" value="TRNASYNTHARG"/>
</dbReference>
<sequence>MLMSRAAEWLSPHVSMPPEELLSRLEVPPRKEMGDLSLPCFPLVKAWRQAPQAIAEGLAERINASGTEEIRAAAAGGYLNLFFAADHWKSDIVNRARAADYGSSGLGSGQRVVIDLSSPNIAKPFGVGHLRSTMIGNALANLYRACGYEVVTVNHLGDWGTQFGKLISAYRRWGSGEALRKEPIRESLRLYVKFHEEAEREPALEEEGREAFAQLERGDPEALRLWRFFVDESSKEFRRVYERLGVGFDHWTGESFYNDKIADVVNELEKLSLLEEDDGARIVRLEERGMPPCLILKKDGSTIYAVRDLATALYRRNVLGADTILYVVGAEQSLHFQQVFAVLDKMGHAWSAECRHVPFGLMTMNGKKMSTRKGKVVFLEEVLDEAVQRARQIIDEKNPELPDKERVSQAVGVGAIVFGDLKHHRQLSVDFDLEDAVSFDGETGPYVQYAYARICALLRRGRFEELRGKHAVNGAHLASEEAWECLKTLDRFEPIIREAVAENEPFLVARFLLDLAQSFNRFYNAGRILGGDADEAEIASKLGLASAVASTLKRGLGLLGIEAPEEM</sequence>
<proteinExistence type="inferred from homology"/>
<evidence type="ECO:0000256" key="8">
    <source>
        <dbReference type="HAMAP-Rule" id="MF_00123"/>
    </source>
</evidence>
<dbReference type="EC" id="6.1.1.19" evidence="8"/>
<dbReference type="Pfam" id="PF00750">
    <property type="entry name" value="tRNA-synt_1d"/>
    <property type="match status" value="1"/>
</dbReference>
<dbReference type="SMART" id="SM00836">
    <property type="entry name" value="DALR_1"/>
    <property type="match status" value="1"/>
</dbReference>
<feature type="domain" description="Arginyl tRNA synthetase N-terminal" evidence="11">
    <location>
        <begin position="4"/>
        <end position="83"/>
    </location>
</feature>
<dbReference type="InterPro" id="IPR036695">
    <property type="entry name" value="Arg-tRNA-synth_N_sf"/>
</dbReference>
<dbReference type="PANTHER" id="PTHR11956">
    <property type="entry name" value="ARGINYL-TRNA SYNTHETASE"/>
    <property type="match status" value="1"/>
</dbReference>
<comment type="similarity">
    <text evidence="1 8 9">Belongs to the class-I aminoacyl-tRNA synthetase family.</text>
</comment>
<dbReference type="CDD" id="cd00671">
    <property type="entry name" value="ArgRS_core"/>
    <property type="match status" value="1"/>
</dbReference>
<keyword evidence="3 8" id="KW-0547">Nucleotide-binding</keyword>
<comment type="catalytic activity">
    <reaction evidence="7 8">
        <text>tRNA(Arg) + L-arginine + ATP = L-arginyl-tRNA(Arg) + AMP + diphosphate</text>
        <dbReference type="Rhea" id="RHEA:20301"/>
        <dbReference type="Rhea" id="RHEA-COMP:9658"/>
        <dbReference type="Rhea" id="RHEA-COMP:9673"/>
        <dbReference type="ChEBI" id="CHEBI:30616"/>
        <dbReference type="ChEBI" id="CHEBI:32682"/>
        <dbReference type="ChEBI" id="CHEBI:33019"/>
        <dbReference type="ChEBI" id="CHEBI:78442"/>
        <dbReference type="ChEBI" id="CHEBI:78513"/>
        <dbReference type="ChEBI" id="CHEBI:456215"/>
        <dbReference type="EC" id="6.1.1.19"/>
    </reaction>
</comment>
<dbReference type="FunFam" id="3.40.50.620:FF:000116">
    <property type="entry name" value="Arginine--tRNA ligase"/>
    <property type="match status" value="1"/>
</dbReference>
<dbReference type="EMBL" id="JACJVO010000031">
    <property type="protein sequence ID" value="MBB6733770.1"/>
    <property type="molecule type" value="Genomic_DNA"/>
</dbReference>